<keyword evidence="3" id="KW-1185">Reference proteome</keyword>
<name>A0ABP0EC09_9ASCO</name>
<keyword evidence="1" id="KW-0732">Signal</keyword>
<dbReference type="Gene3D" id="1.10.2000.10">
    <property type="entry name" value="Frizzled cysteine-rich domain"/>
    <property type="match status" value="1"/>
</dbReference>
<evidence type="ECO:0000313" key="2">
    <source>
        <dbReference type="EMBL" id="CAK7906655.1"/>
    </source>
</evidence>
<sequence length="544" mass="61468">MNSVSSWRLLLFVVPLWLFFISKVSAEGGVDFQKDIHEPLSANPIENDLLNEVNLSGRGFYDRGNEVELARGKRDGDNLLYEFSPVANTILQSETQYYSFNVNSTTGLGEYYQFLIFITGNICSQPSEAALAQNNASLTAYFSFNSSMFDDFEIGTMAHFENGYFQALQEVPMKSPGSSDESILYIAVRAPENTNKSVEWSYQIGASQNDLVFQWDDRSWASLVDTDEDSALIVTGNLSSYDPGTMNITTMNVTELSSYQLYIYSYDYKDYFATYNRSWCAIRNGPSLLSSDHYETSYTTRSGGLQQQFYITGLNTSTTYIAYLVSDFRGSAFGGAVYQPFEFTTMENNACELIYDLDFCDKVAYSVPSSSNMKQDELKQAYDNRAEELYGNFSKALQQIPCDTISDAIFSPITSCKQCAASYKNWLCAITIPRCSTRNITGYKNRPVNDSRSEFINEEIVPPLDYYEVLPCVNVCHAIARDCPAQFGFRCPTKISQISKSYYWDIEGEYASCNYLGKTYVKSGALKLESTYLLLLPMILFYLI</sequence>
<gene>
    <name evidence="2" type="primary">MID1</name>
    <name evidence="2" type="ORF">CAAN4_E01794</name>
</gene>
<dbReference type="Proteomes" id="UP001497600">
    <property type="component" value="Chromosome E"/>
</dbReference>
<proteinExistence type="predicted"/>
<feature type="chain" id="PRO_5047279611" evidence="1">
    <location>
        <begin position="27"/>
        <end position="544"/>
    </location>
</feature>
<dbReference type="InterPro" id="IPR024338">
    <property type="entry name" value="MID1/Yam8"/>
</dbReference>
<feature type="signal peptide" evidence="1">
    <location>
        <begin position="1"/>
        <end position="26"/>
    </location>
</feature>
<dbReference type="PANTHER" id="PTHR39142">
    <property type="entry name" value="MID1P"/>
    <property type="match status" value="1"/>
</dbReference>
<accession>A0ABP0EC09</accession>
<dbReference type="PANTHER" id="PTHR39142:SF1">
    <property type="entry name" value="AEL197CP"/>
    <property type="match status" value="1"/>
</dbReference>
<protein>
    <submittedName>
        <fullName evidence="2">Stretch-activated cation channel Mid1p</fullName>
    </submittedName>
</protein>
<dbReference type="InterPro" id="IPR036790">
    <property type="entry name" value="Frizzled_dom_sf"/>
</dbReference>
<reference evidence="2 3" key="1">
    <citation type="submission" date="2024-01" db="EMBL/GenBank/DDBJ databases">
        <authorList>
            <consortium name="Genoscope - CEA"/>
            <person name="William W."/>
        </authorList>
    </citation>
    <scope>NUCLEOTIDE SEQUENCE [LARGE SCALE GENOMIC DNA]</scope>
    <source>
        <strain evidence="2 3">29B2s-10</strain>
    </source>
</reference>
<dbReference type="Pfam" id="PF12929">
    <property type="entry name" value="Mid1"/>
    <property type="match status" value="1"/>
</dbReference>
<evidence type="ECO:0000256" key="1">
    <source>
        <dbReference type="SAM" id="SignalP"/>
    </source>
</evidence>
<evidence type="ECO:0000313" key="3">
    <source>
        <dbReference type="Proteomes" id="UP001497600"/>
    </source>
</evidence>
<organism evidence="2 3">
    <name type="scientific">[Candida] anglica</name>
    <dbReference type="NCBI Taxonomy" id="148631"/>
    <lineage>
        <taxon>Eukaryota</taxon>
        <taxon>Fungi</taxon>
        <taxon>Dikarya</taxon>
        <taxon>Ascomycota</taxon>
        <taxon>Saccharomycotina</taxon>
        <taxon>Pichiomycetes</taxon>
        <taxon>Debaryomycetaceae</taxon>
        <taxon>Kurtzmaniella</taxon>
    </lineage>
</organism>
<dbReference type="EMBL" id="OZ004257">
    <property type="protein sequence ID" value="CAK7906655.1"/>
    <property type="molecule type" value="Genomic_DNA"/>
</dbReference>